<dbReference type="AlphaFoldDB" id="A0A2S8FTF6"/>
<dbReference type="OrthoDB" id="258914at2"/>
<accession>A0A2S8FTF6</accession>
<keyword evidence="2" id="KW-0472">Membrane</keyword>
<evidence type="ECO:0000313" key="4">
    <source>
        <dbReference type="Proteomes" id="UP000239388"/>
    </source>
</evidence>
<evidence type="ECO:0000256" key="1">
    <source>
        <dbReference type="SAM" id="MobiDB-lite"/>
    </source>
</evidence>
<evidence type="ECO:0000256" key="2">
    <source>
        <dbReference type="SAM" id="Phobius"/>
    </source>
</evidence>
<name>A0A2S8FTF6_9BACT</name>
<feature type="region of interest" description="Disordered" evidence="1">
    <location>
        <begin position="700"/>
        <end position="739"/>
    </location>
</feature>
<sequence length="739" mass="79686">MQKLDLQNGGMKSKLILHVEKIVFAVAVLLVVTFIYFGAQREGISVTPDQVKQEADRANANINNSEWSPVEKKRWTEPVFEQRAELAQNPISINSYAALSEFGPPMYQSIQKRTDPKILTVDKLEAKSGWAPFVYDDKRLGGLGGGPGAMMEPGGYGPPGGYGGEGYLGGMEYGGPGGRQQKDMPPVMSPEQQKRFGPARATAGTRIEGRHFVVLTALVPLEKQWDEYDAALLDAAGYNEQRDVPKYIGFGVRRRQLLPDGTWSEYKDLVPQMAFADAMKWAFRPEEVVSPEYVHPLLTFPIAPMLLVDPADYARHSEVPKWIPTMQGGMMGEGAYPGMGMGMTSYGTGMEGAEGAMPAAKMPEFTADSVFMPGLMGGQNGMGMGMGMEGGMGMMPGMGMGMEGAYPGPGGSGMIGGRPGRRGGRGGMNGGMPGGMPGGMYEGGGGMMGGAAGYSKEKMFRFYDTTVKPNTEYQYQVNLWLEDPNNPALPQGMANQGGGGPGMGAGQGLAPSSVTLSREVLSRIALKKQEAGKDPVKLRKASRLETEYSQPSPVVKTTLESSVIAGGVRAGREQRSADDRLLNSRDAQATVLGVTWDEAEGTLSSKKMTVERGDSVNTVEDMWVLNPGTLMFDKKEDYDLHTNSVVLDIRGGEGLPGRYRDPAENEALVSLGEILVMDEKGNIKIHKELKDRKDFSLFDFTPPEVKKTSGSGGDEPYGAYGEGPPDMEGGSRRRGRMRE</sequence>
<keyword evidence="2" id="KW-0812">Transmembrane</keyword>
<keyword evidence="2" id="KW-1133">Transmembrane helix</keyword>
<gene>
    <name evidence="3" type="ORF">C5Y98_13965</name>
</gene>
<reference evidence="3 4" key="1">
    <citation type="submission" date="2018-02" db="EMBL/GenBank/DDBJ databases">
        <title>Comparative genomes isolates from brazilian mangrove.</title>
        <authorList>
            <person name="Araujo J.E."/>
            <person name="Taketani R.G."/>
            <person name="Silva M.C.P."/>
            <person name="Loureco M.V."/>
            <person name="Andreote F.D."/>
        </authorList>
    </citation>
    <scope>NUCLEOTIDE SEQUENCE [LARGE SCALE GENOMIC DNA]</scope>
    <source>
        <strain evidence="3 4">NAP PRIS-MGV</strain>
    </source>
</reference>
<dbReference type="Proteomes" id="UP000239388">
    <property type="component" value="Unassembled WGS sequence"/>
</dbReference>
<feature type="transmembrane region" description="Helical" evidence="2">
    <location>
        <begin position="21"/>
        <end position="39"/>
    </location>
</feature>
<organism evidence="3 4">
    <name type="scientific">Blastopirellula marina</name>
    <dbReference type="NCBI Taxonomy" id="124"/>
    <lineage>
        <taxon>Bacteria</taxon>
        <taxon>Pseudomonadati</taxon>
        <taxon>Planctomycetota</taxon>
        <taxon>Planctomycetia</taxon>
        <taxon>Pirellulales</taxon>
        <taxon>Pirellulaceae</taxon>
        <taxon>Blastopirellula</taxon>
    </lineage>
</organism>
<proteinExistence type="predicted"/>
<comment type="caution">
    <text evidence="3">The sequence shown here is derived from an EMBL/GenBank/DDBJ whole genome shotgun (WGS) entry which is preliminary data.</text>
</comment>
<dbReference type="RefSeq" id="WP_105354885.1">
    <property type="nucleotide sequence ID" value="NZ_PUIB01000015.1"/>
</dbReference>
<evidence type="ECO:0000313" key="3">
    <source>
        <dbReference type="EMBL" id="PQO35463.1"/>
    </source>
</evidence>
<protein>
    <submittedName>
        <fullName evidence="3">Uncharacterized protein</fullName>
    </submittedName>
</protein>
<dbReference type="EMBL" id="PUIB01000015">
    <property type="protein sequence ID" value="PQO35463.1"/>
    <property type="molecule type" value="Genomic_DNA"/>
</dbReference>